<dbReference type="InterPro" id="IPR013210">
    <property type="entry name" value="LRR_N_plant-typ"/>
</dbReference>
<feature type="transmembrane region" description="Helical" evidence="11">
    <location>
        <begin position="1011"/>
        <end position="1032"/>
    </location>
</feature>
<dbReference type="Proteomes" id="UP000326396">
    <property type="component" value="Linkage Group LG2"/>
</dbReference>
<dbReference type="InterPro" id="IPR003591">
    <property type="entry name" value="Leu-rich_rpt_typical-subtyp"/>
</dbReference>
<gene>
    <name evidence="14" type="ORF">E3N88_23031</name>
</gene>
<evidence type="ECO:0000256" key="12">
    <source>
        <dbReference type="SAM" id="SignalP"/>
    </source>
</evidence>
<keyword evidence="15" id="KW-1185">Reference proteome</keyword>
<keyword evidence="6 12" id="KW-0732">Signal</keyword>
<evidence type="ECO:0000256" key="3">
    <source>
        <dbReference type="ARBA" id="ARBA00022475"/>
    </source>
</evidence>
<dbReference type="InterPro" id="IPR051502">
    <property type="entry name" value="RLP_Defense_Trigger"/>
</dbReference>
<dbReference type="PANTHER" id="PTHR48062:SF21">
    <property type="entry name" value="RECEPTOR-LIKE PROTEIN 12"/>
    <property type="match status" value="1"/>
</dbReference>
<evidence type="ECO:0000313" key="15">
    <source>
        <dbReference type="Proteomes" id="UP000326396"/>
    </source>
</evidence>
<keyword evidence="8 11" id="KW-1133">Transmembrane helix</keyword>
<keyword evidence="3" id="KW-1003">Cell membrane</keyword>
<sequence length="1084" mass="122477">MVSMFLVFMVGWAHEGISVEEEEERKALLEIKASLLEVSKSYDNLLPSWVVDDGSSYCDWERVNCNSTYSSLGDNYKHVTDLSLGNMFSIEDINYLYFEIGKYKRIMWSLKFSIFLHFKKLRRLDLSGNLLGNTFDVSTGLERLSGLKKLENLNLSHNYIETNKIFPLLSQLTSLKVLDLSYINGYQGYTLTHDISEFRIPENMEVLDLTACGYYGTLQIQGSETTTTLRKLKILNLGLNRFNGSLVSYLGDLTSLKSLDLQENFFSGSFSFREVPNFPYLKVLILRLNDFNGTLPIQALASFQHLEVLDLSYNNFSGNIPSVINSLASLEVVLLNENALSGSLMNDEFCKLKNLHELDLSDNMLEGKLPECLNMLSSLKLFDISSNQFTGVLLQSLVSNLTSLEYVDFTHNKFEGSFSLSWFSNHTKLEYVAFSSDNDKFEVETEEPTGWTCMFQLKALILSRCNLNMNKGSVIPSFLLHQHKLQELDMSYNSLVGHLPDWLIKNNTKLQFLNLRDNSFGGILSTSFYRNLNIWWLDVSGNHMIGHIPNDIHESLPYLIKLNLSRNSIDGVIPSSIGDLSMLVQLDLSHNMLSGEVPIGFLMNLSQLRILKLSNNRLHGEVLSRDFNSSFLISLHLDTNCFTGKIGNMSALYILNILDISDNFFTGLIPNNLRNISTLPYSLLSLDLSKNYFSGPIPSFLSNFHLAIHIHLGSNKFTGSIPNSFRNLTRVLTLDVGNNCLSGRIPNFLGELSSLRILILGKNNFSGSIPRHICNLTNVTMIDMSNNLLSGLIPQCLHSIARPSYPAFMENPHAGGYGYPIPYLYISTLEKHAGSELTGDFKIQDEVFFTTKANSMAYKGDVLDIMSGLDLSCNKLTGNIPEELGLLAQIHALNLSHNRLSGPIPVKFSNLANIESLDLSFNNLTGEVPSELIKLSWLEVFNVSFNNLSGRLPEMKAQFDSFTQESYKGNPFLCGPPLKNKCMFEYSQGTQPSKKEARSDDKWYDMDMASFYGSCSSTWFVFMLGFAAVLYVNQYWRRWWFHLVEESDHYITILHGPPSQPGHAIPCIMASLHTRRDHKMTKWG</sequence>
<name>A0A5N6NDW2_9ASTR</name>
<reference evidence="14 15" key="1">
    <citation type="submission" date="2019-05" db="EMBL/GenBank/DDBJ databases">
        <title>Mikania micrantha, genome provides insights into the molecular mechanism of rapid growth.</title>
        <authorList>
            <person name="Liu B."/>
        </authorList>
    </citation>
    <scope>NUCLEOTIDE SEQUENCE [LARGE SCALE GENOMIC DNA]</scope>
    <source>
        <strain evidence="14">NLD-2019</strain>
        <tissue evidence="14">Leaf</tissue>
    </source>
</reference>
<keyword evidence="4" id="KW-0433">Leucine-rich repeat</keyword>
<feature type="signal peptide" evidence="12">
    <location>
        <begin position="1"/>
        <end position="18"/>
    </location>
</feature>
<dbReference type="OrthoDB" id="4691307at2759"/>
<evidence type="ECO:0000256" key="5">
    <source>
        <dbReference type="ARBA" id="ARBA00022692"/>
    </source>
</evidence>
<dbReference type="PROSITE" id="PS51450">
    <property type="entry name" value="LRR"/>
    <property type="match status" value="2"/>
</dbReference>
<dbReference type="GO" id="GO:0005886">
    <property type="term" value="C:plasma membrane"/>
    <property type="evidence" value="ECO:0007669"/>
    <property type="project" value="UniProtKB-SubCell"/>
</dbReference>
<keyword evidence="9 11" id="KW-0472">Membrane</keyword>
<keyword evidence="5 11" id="KW-0812">Transmembrane</keyword>
<dbReference type="Gene3D" id="3.80.10.10">
    <property type="entry name" value="Ribonuclease Inhibitor"/>
    <property type="match status" value="5"/>
</dbReference>
<dbReference type="Pfam" id="PF00560">
    <property type="entry name" value="LRR_1"/>
    <property type="match status" value="11"/>
</dbReference>
<dbReference type="InterPro" id="IPR001611">
    <property type="entry name" value="Leu-rich_rpt"/>
</dbReference>
<feature type="domain" description="Leucine-rich repeat-containing N-terminal plant-type" evidence="13">
    <location>
        <begin position="23"/>
        <end position="66"/>
    </location>
</feature>
<dbReference type="Pfam" id="PF08263">
    <property type="entry name" value="LRRNT_2"/>
    <property type="match status" value="1"/>
</dbReference>
<evidence type="ECO:0000256" key="6">
    <source>
        <dbReference type="ARBA" id="ARBA00022729"/>
    </source>
</evidence>
<dbReference type="FunFam" id="3.80.10.10:FF:000095">
    <property type="entry name" value="LRR receptor-like serine/threonine-protein kinase GSO1"/>
    <property type="match status" value="2"/>
</dbReference>
<evidence type="ECO:0000256" key="2">
    <source>
        <dbReference type="ARBA" id="ARBA00009592"/>
    </source>
</evidence>
<evidence type="ECO:0000256" key="10">
    <source>
        <dbReference type="ARBA" id="ARBA00023180"/>
    </source>
</evidence>
<dbReference type="GO" id="GO:0051707">
    <property type="term" value="P:response to other organism"/>
    <property type="evidence" value="ECO:0007669"/>
    <property type="project" value="UniProtKB-ARBA"/>
</dbReference>
<comment type="subcellular location">
    <subcellularLocation>
        <location evidence="1">Cell membrane</location>
        <topology evidence="1">Single-pass type I membrane protein</topology>
    </subcellularLocation>
</comment>
<evidence type="ECO:0000256" key="8">
    <source>
        <dbReference type="ARBA" id="ARBA00022989"/>
    </source>
</evidence>
<dbReference type="EMBL" id="SZYD01000012">
    <property type="protein sequence ID" value="KAD4585430.1"/>
    <property type="molecule type" value="Genomic_DNA"/>
</dbReference>
<keyword evidence="10" id="KW-0325">Glycoprotein</keyword>
<evidence type="ECO:0000256" key="4">
    <source>
        <dbReference type="ARBA" id="ARBA00022614"/>
    </source>
</evidence>
<proteinExistence type="inferred from homology"/>
<dbReference type="PANTHER" id="PTHR48062">
    <property type="entry name" value="RECEPTOR-LIKE PROTEIN 14"/>
    <property type="match status" value="1"/>
</dbReference>
<dbReference type="SUPFAM" id="SSF52058">
    <property type="entry name" value="L domain-like"/>
    <property type="match status" value="3"/>
</dbReference>
<evidence type="ECO:0000256" key="7">
    <source>
        <dbReference type="ARBA" id="ARBA00022737"/>
    </source>
</evidence>
<dbReference type="SMART" id="SM00369">
    <property type="entry name" value="LRR_TYP"/>
    <property type="match status" value="9"/>
</dbReference>
<dbReference type="AlphaFoldDB" id="A0A5N6NDW2"/>
<comment type="similarity">
    <text evidence="2">Belongs to the RLP family.</text>
</comment>
<feature type="chain" id="PRO_5024449447" description="Leucine-rich repeat-containing N-terminal plant-type domain-containing protein" evidence="12">
    <location>
        <begin position="19"/>
        <end position="1084"/>
    </location>
</feature>
<evidence type="ECO:0000256" key="11">
    <source>
        <dbReference type="SAM" id="Phobius"/>
    </source>
</evidence>
<comment type="caution">
    <text evidence="14">The sequence shown here is derived from an EMBL/GenBank/DDBJ whole genome shotgun (WGS) entry which is preliminary data.</text>
</comment>
<protein>
    <recommendedName>
        <fullName evidence="13">Leucine-rich repeat-containing N-terminal plant-type domain-containing protein</fullName>
    </recommendedName>
</protein>
<organism evidence="14 15">
    <name type="scientific">Mikania micrantha</name>
    <name type="common">bitter vine</name>
    <dbReference type="NCBI Taxonomy" id="192012"/>
    <lineage>
        <taxon>Eukaryota</taxon>
        <taxon>Viridiplantae</taxon>
        <taxon>Streptophyta</taxon>
        <taxon>Embryophyta</taxon>
        <taxon>Tracheophyta</taxon>
        <taxon>Spermatophyta</taxon>
        <taxon>Magnoliopsida</taxon>
        <taxon>eudicotyledons</taxon>
        <taxon>Gunneridae</taxon>
        <taxon>Pentapetalae</taxon>
        <taxon>asterids</taxon>
        <taxon>campanulids</taxon>
        <taxon>Asterales</taxon>
        <taxon>Asteraceae</taxon>
        <taxon>Asteroideae</taxon>
        <taxon>Heliantheae alliance</taxon>
        <taxon>Eupatorieae</taxon>
        <taxon>Mikania</taxon>
    </lineage>
</organism>
<dbReference type="InterPro" id="IPR032675">
    <property type="entry name" value="LRR_dom_sf"/>
</dbReference>
<evidence type="ECO:0000313" key="14">
    <source>
        <dbReference type="EMBL" id="KAD4585430.1"/>
    </source>
</evidence>
<accession>A0A5N6NDW2</accession>
<dbReference type="Pfam" id="PF13855">
    <property type="entry name" value="LRR_8"/>
    <property type="match status" value="1"/>
</dbReference>
<evidence type="ECO:0000259" key="13">
    <source>
        <dbReference type="Pfam" id="PF08263"/>
    </source>
</evidence>
<dbReference type="GO" id="GO:0006952">
    <property type="term" value="P:defense response"/>
    <property type="evidence" value="ECO:0007669"/>
    <property type="project" value="UniProtKB-ARBA"/>
</dbReference>
<evidence type="ECO:0000256" key="9">
    <source>
        <dbReference type="ARBA" id="ARBA00023136"/>
    </source>
</evidence>
<dbReference type="PRINTS" id="PR00019">
    <property type="entry name" value="LEURICHRPT"/>
</dbReference>
<evidence type="ECO:0000256" key="1">
    <source>
        <dbReference type="ARBA" id="ARBA00004251"/>
    </source>
</evidence>
<keyword evidence="7" id="KW-0677">Repeat</keyword>
<dbReference type="FunFam" id="3.80.10.10:FF:000111">
    <property type="entry name" value="LRR receptor-like serine/threonine-protein kinase ERECTA"/>
    <property type="match status" value="1"/>
</dbReference>